<protein>
    <submittedName>
        <fullName evidence="1">Uncharacterized protein</fullName>
    </submittedName>
</protein>
<evidence type="ECO:0000313" key="2">
    <source>
        <dbReference type="Proteomes" id="UP001251528"/>
    </source>
</evidence>
<dbReference type="Proteomes" id="UP001251528">
    <property type="component" value="Unassembled WGS sequence"/>
</dbReference>
<reference evidence="1" key="1">
    <citation type="submission" date="2023-06" db="EMBL/GenBank/DDBJ databases">
        <title>Conoideocrella luteorostrata (Hypocreales: Clavicipitaceae), a potential biocontrol fungus for elongate hemlock scale in United States Christmas tree production areas.</title>
        <authorList>
            <person name="Barrett H."/>
            <person name="Lovett B."/>
            <person name="Macias A.M."/>
            <person name="Stajich J.E."/>
            <person name="Kasson M.T."/>
        </authorList>
    </citation>
    <scope>NUCLEOTIDE SEQUENCE</scope>
    <source>
        <strain evidence="1">ARSEF 14590</strain>
    </source>
</reference>
<dbReference type="EMBL" id="JASWJB010000329">
    <property type="protein sequence ID" value="KAK2591511.1"/>
    <property type="molecule type" value="Genomic_DNA"/>
</dbReference>
<comment type="caution">
    <text evidence="1">The sequence shown here is derived from an EMBL/GenBank/DDBJ whole genome shotgun (WGS) entry which is preliminary data.</text>
</comment>
<name>A0AAJ0CEH7_9HYPO</name>
<organism evidence="1 2">
    <name type="scientific">Conoideocrella luteorostrata</name>
    <dbReference type="NCBI Taxonomy" id="1105319"/>
    <lineage>
        <taxon>Eukaryota</taxon>
        <taxon>Fungi</taxon>
        <taxon>Dikarya</taxon>
        <taxon>Ascomycota</taxon>
        <taxon>Pezizomycotina</taxon>
        <taxon>Sordariomycetes</taxon>
        <taxon>Hypocreomycetidae</taxon>
        <taxon>Hypocreales</taxon>
        <taxon>Clavicipitaceae</taxon>
        <taxon>Conoideocrella</taxon>
    </lineage>
</organism>
<sequence length="271" mass="29941">MKVLTSLRSSLKNANVTENGRVPNEIRRCVELVQTCHRDLQHLIDLRNEHLKFLETKPRYILTRINSVIEDANQGLVDARCIVEKCRPKAHRGMKTPLHSQIEWTLGLSAEFRSQEPVISLHNQSVLAELGYLRQMTMWTLLDSNAMRGDPATLVNGDQRTIETIGWIDMADAGEKGTGKVPASIPDTPALLTPDPGFATSRDPIKYSDLPEAVFPNLIPGSASGTETPPLPYRPLSSAGATTTRENASSYSVVLRSDDIHGFSILFEDGL</sequence>
<dbReference type="AlphaFoldDB" id="A0AAJ0CEH7"/>
<evidence type="ECO:0000313" key="1">
    <source>
        <dbReference type="EMBL" id="KAK2591511.1"/>
    </source>
</evidence>
<accession>A0AAJ0CEH7</accession>
<keyword evidence="2" id="KW-1185">Reference proteome</keyword>
<gene>
    <name evidence="1" type="ORF">QQS21_010786</name>
</gene>
<proteinExistence type="predicted"/>